<dbReference type="InterPro" id="IPR001077">
    <property type="entry name" value="COMT_C"/>
</dbReference>
<dbReference type="GeneID" id="42000810"/>
<dbReference type="PANTHER" id="PTHR43712:SF16">
    <property type="entry name" value="O-METHYLTRANSFERASE ELCB"/>
    <property type="match status" value="1"/>
</dbReference>
<keyword evidence="6" id="KW-1185">Reference proteome</keyword>
<keyword evidence="1" id="KW-0489">Methyltransferase</keyword>
<keyword evidence="2" id="KW-0808">Transferase</keyword>
<dbReference type="PROSITE" id="PS51683">
    <property type="entry name" value="SAM_OMT_II"/>
    <property type="match status" value="1"/>
</dbReference>
<dbReference type="EMBL" id="QKXC01000385">
    <property type="protein sequence ID" value="RBR05305.1"/>
    <property type="molecule type" value="Genomic_DNA"/>
</dbReference>
<evidence type="ECO:0000259" key="4">
    <source>
        <dbReference type="Pfam" id="PF00891"/>
    </source>
</evidence>
<accession>A0A366QMT4</accession>
<dbReference type="InterPro" id="IPR029063">
    <property type="entry name" value="SAM-dependent_MTases_sf"/>
</dbReference>
<dbReference type="InterPro" id="IPR036390">
    <property type="entry name" value="WH_DNA-bd_sf"/>
</dbReference>
<dbReference type="GO" id="GO:0032259">
    <property type="term" value="P:methylation"/>
    <property type="evidence" value="ECO:0007669"/>
    <property type="project" value="UniProtKB-KW"/>
</dbReference>
<evidence type="ECO:0000256" key="3">
    <source>
        <dbReference type="ARBA" id="ARBA00022691"/>
    </source>
</evidence>
<keyword evidence="3" id="KW-0949">S-adenosyl-L-methionine</keyword>
<dbReference type="PANTHER" id="PTHR43712">
    <property type="entry name" value="PUTATIVE (AFU_ORTHOLOGUE AFUA_4G14580)-RELATED"/>
    <property type="match status" value="1"/>
</dbReference>
<name>A0A366QMT4_9HYPO</name>
<gene>
    <name evidence="5" type="ORF">FIESC28_11390</name>
</gene>
<organism evidence="5 6">
    <name type="scientific">Fusarium coffeatum</name>
    <dbReference type="NCBI Taxonomy" id="231269"/>
    <lineage>
        <taxon>Eukaryota</taxon>
        <taxon>Fungi</taxon>
        <taxon>Dikarya</taxon>
        <taxon>Ascomycota</taxon>
        <taxon>Pezizomycotina</taxon>
        <taxon>Sordariomycetes</taxon>
        <taxon>Hypocreomycetidae</taxon>
        <taxon>Hypocreales</taxon>
        <taxon>Nectriaceae</taxon>
        <taxon>Fusarium</taxon>
        <taxon>Fusarium incarnatum-equiseti species complex</taxon>
    </lineage>
</organism>
<dbReference type="Gene3D" id="3.40.50.150">
    <property type="entry name" value="Vaccinia Virus protein VP39"/>
    <property type="match status" value="1"/>
</dbReference>
<dbReference type="SUPFAM" id="SSF53335">
    <property type="entry name" value="S-adenosyl-L-methionine-dependent methyltransferases"/>
    <property type="match status" value="1"/>
</dbReference>
<dbReference type="OrthoDB" id="2410195at2759"/>
<proteinExistence type="predicted"/>
<dbReference type="AlphaFoldDB" id="A0A366QMT4"/>
<evidence type="ECO:0000256" key="1">
    <source>
        <dbReference type="ARBA" id="ARBA00022603"/>
    </source>
</evidence>
<dbReference type="InterPro" id="IPR036388">
    <property type="entry name" value="WH-like_DNA-bd_sf"/>
</dbReference>
<dbReference type="GO" id="GO:0008171">
    <property type="term" value="F:O-methyltransferase activity"/>
    <property type="evidence" value="ECO:0007669"/>
    <property type="project" value="InterPro"/>
</dbReference>
<reference evidence="5 6" key="1">
    <citation type="submission" date="2018-06" db="EMBL/GenBank/DDBJ databases">
        <title>Fusarium incarnatum-equiseti species complex species 28.</title>
        <authorList>
            <person name="Gardiner D.M."/>
        </authorList>
    </citation>
    <scope>NUCLEOTIDE SEQUENCE [LARGE SCALE GENOMIC DNA]</scope>
    <source>
        <strain evidence="5 6">FIESC_28</strain>
    </source>
</reference>
<dbReference type="Proteomes" id="UP000253153">
    <property type="component" value="Unassembled WGS sequence"/>
</dbReference>
<evidence type="ECO:0000256" key="2">
    <source>
        <dbReference type="ARBA" id="ARBA00022679"/>
    </source>
</evidence>
<evidence type="ECO:0000313" key="5">
    <source>
        <dbReference type="EMBL" id="RBR05305.1"/>
    </source>
</evidence>
<feature type="domain" description="O-methyltransferase C-terminal" evidence="4">
    <location>
        <begin position="198"/>
        <end position="408"/>
    </location>
</feature>
<dbReference type="RefSeq" id="XP_031010425.1">
    <property type="nucleotide sequence ID" value="XM_031165514.1"/>
</dbReference>
<comment type="caution">
    <text evidence="5">The sequence shown here is derived from an EMBL/GenBank/DDBJ whole genome shotgun (WGS) entry which is preliminary data.</text>
</comment>
<dbReference type="Pfam" id="PF00891">
    <property type="entry name" value="Methyltransf_2"/>
    <property type="match status" value="1"/>
</dbReference>
<dbReference type="InterPro" id="IPR016461">
    <property type="entry name" value="COMT-like"/>
</dbReference>
<dbReference type="Gene3D" id="1.10.10.10">
    <property type="entry name" value="Winged helix-like DNA-binding domain superfamily/Winged helix DNA-binding domain"/>
    <property type="match status" value="1"/>
</dbReference>
<protein>
    <recommendedName>
        <fullName evidence="4">O-methyltransferase C-terminal domain-containing protein</fullName>
    </recommendedName>
</protein>
<evidence type="ECO:0000313" key="6">
    <source>
        <dbReference type="Proteomes" id="UP000253153"/>
    </source>
</evidence>
<sequence>MGEELTSPYSHGSPSLETSLMVQLARKITEETEKLDNYFKSNDLPDLGFDVDAPDDLPKLPEDIQKCRLEISSATKQLELLVRGPRETVRWGIWSILNNFKIYDLVPLDGSISLSDLQSATTLDPVNLARSLRHAMTNKIFQEPMPGFISHTAASKVLAEDANLQAWVGLNGEDFFPAGAHTLEALRADPAATSLTRTGFNHAWGTVDKEPMFATFAKDPLRGKRFAVAMASLTGGEGYEIGYFIENYDFSEVNNNEGTFVDVGGSHGFVCVDLARKWDKMKFVVQDLPKTISSAPNPICEDEGVTQRISLQAHDFFTQQPIKGADIFYFRWIFHNLASHYAITILKNLIPALKPGARVLINDHCLREPGVENSWDEKLMRSMDLLMLTLLNSQERTEKEFEELFKAADERFVFKVCRVCLD</sequence>
<dbReference type="SUPFAM" id="SSF46785">
    <property type="entry name" value="Winged helix' DNA-binding domain"/>
    <property type="match status" value="1"/>
</dbReference>